<keyword evidence="6" id="KW-1185">Reference proteome</keyword>
<dbReference type="Gene3D" id="3.50.50.60">
    <property type="entry name" value="FAD/NAD(P)-binding domain"/>
    <property type="match status" value="2"/>
</dbReference>
<evidence type="ECO:0000256" key="1">
    <source>
        <dbReference type="ARBA" id="ARBA00037217"/>
    </source>
</evidence>
<evidence type="ECO:0000256" key="2">
    <source>
        <dbReference type="ARBA" id="ARBA00038825"/>
    </source>
</evidence>
<dbReference type="PATRIC" id="fig|1329909.3.peg.2724"/>
<comment type="subunit">
    <text evidence="2">Interacts with COX5B; this interaction may contribute to localize PYROXD2 to the inner face of the inner mitochondrial membrane.</text>
</comment>
<dbReference type="SUPFAM" id="SSF51905">
    <property type="entry name" value="FAD/NAD(P)-binding domain"/>
    <property type="match status" value="1"/>
</dbReference>
<dbReference type="InterPro" id="IPR036188">
    <property type="entry name" value="FAD/NAD-bd_sf"/>
</dbReference>
<feature type="domain" description="Amine oxidase" evidence="4">
    <location>
        <begin position="15"/>
        <end position="304"/>
    </location>
</feature>
<evidence type="ECO:0000313" key="5">
    <source>
        <dbReference type="EMBL" id="EQB04227.1"/>
    </source>
</evidence>
<evidence type="ECO:0000259" key="4">
    <source>
        <dbReference type="Pfam" id="PF01593"/>
    </source>
</evidence>
<proteinExistence type="predicted"/>
<dbReference type="Proteomes" id="UP000015525">
    <property type="component" value="Unassembled WGS sequence"/>
</dbReference>
<dbReference type="InterPro" id="IPR002937">
    <property type="entry name" value="Amino_oxidase"/>
</dbReference>
<evidence type="ECO:0000313" key="6">
    <source>
        <dbReference type="Proteomes" id="UP000015525"/>
    </source>
</evidence>
<dbReference type="EMBL" id="ATHO01000130">
    <property type="protein sequence ID" value="EQB04227.1"/>
    <property type="molecule type" value="Genomic_DNA"/>
</dbReference>
<accession>T0GU90</accession>
<dbReference type="Pfam" id="PF01593">
    <property type="entry name" value="Amino_oxidase"/>
    <property type="match status" value="1"/>
</dbReference>
<organism evidence="5 6">
    <name type="scientific">Sphingobium quisquiliarum P25</name>
    <dbReference type="NCBI Taxonomy" id="1329909"/>
    <lineage>
        <taxon>Bacteria</taxon>
        <taxon>Pseudomonadati</taxon>
        <taxon>Pseudomonadota</taxon>
        <taxon>Alphaproteobacteria</taxon>
        <taxon>Sphingomonadales</taxon>
        <taxon>Sphingomonadaceae</taxon>
        <taxon>Sphingobium</taxon>
    </lineage>
</organism>
<dbReference type="PANTHER" id="PTHR10668:SF103">
    <property type="entry name" value="PYRIDINE NUCLEOTIDE-DISULFIDE OXIDOREDUCTASE DOMAIN-CONTAINING PROTEIN 2"/>
    <property type="match status" value="1"/>
</dbReference>
<dbReference type="GO" id="GO:0016491">
    <property type="term" value="F:oxidoreductase activity"/>
    <property type="evidence" value="ECO:0007669"/>
    <property type="project" value="InterPro"/>
</dbReference>
<dbReference type="PANTHER" id="PTHR10668">
    <property type="entry name" value="PHYTOENE DEHYDROGENASE"/>
    <property type="match status" value="1"/>
</dbReference>
<comment type="function">
    <text evidence="1">Probable oxidoreductase that may play a role as regulator of mitochondrial function.</text>
</comment>
<sequence>MADYDIIFIGAGHNGLTAACYMAKAGKKVLLLEAKDHVGGGVVTTELTLPGYYHDEHSTAHQLILGNPMITQDELGLMSKFGLEYRYADVALAAIFIDQTSISVYKDLDRTCQSIAETCGDEDAEAYRAFAKASMAMLPMFVNGLYSPPLPMGAFMAMLDQSEEGRDLFNAMQRSTLDIVCQRFQSDKLRLLLARFITENLQMPDELGTGMGAVLWPGLVHTFGLAQPVGGSGKLTDAMVRALASFGAEIRCNAQVSRIHSSGGRATGVELADGGVITARDGVVAGLHPAVLRRFVEGVPEPVLQRGERVTQAAFSVQVSHYALKEPARFIAGGDAQKGVLLEMIDTVKLSELLDDFDQLRRGRMSARRLAGGGDMAINDPTRAPAGGGIFYGVQFAPYELEGHDASYWDEVKEAEADKTLAHYQKFISNLTSDNILKRVVHSPLDMERHSPNSFLRGDIHGCAPYFYQTMAHRPTADYGNIAVPGVEGLYLVGPFMHPGGGVFGGGRAAAIRMMDDLRMDFERLIG</sequence>
<reference evidence="5 6" key="1">
    <citation type="journal article" date="2013" name="Genome Announc.">
        <title>Draft Genome Sequence of Sphingobium quisquiliarum Strain P25T, a Novel Hexachlorocyclohexane (HCH)-Degrading Bacterium Isolated from an HCH Dumpsite.</title>
        <authorList>
            <person name="Kumar Singh A."/>
            <person name="Sangwan N."/>
            <person name="Sharma A."/>
            <person name="Gupta V."/>
            <person name="Khurana J.P."/>
            <person name="Lal R."/>
        </authorList>
    </citation>
    <scope>NUCLEOTIDE SEQUENCE [LARGE SCALE GENOMIC DNA]</scope>
    <source>
        <strain evidence="5 6">P25</strain>
    </source>
</reference>
<dbReference type="AlphaFoldDB" id="T0GU90"/>
<comment type="caution">
    <text evidence="5">The sequence shown here is derived from an EMBL/GenBank/DDBJ whole genome shotgun (WGS) entry which is preliminary data.</text>
</comment>
<gene>
    <name evidence="5" type="ORF">L288_14205</name>
</gene>
<protein>
    <recommendedName>
        <fullName evidence="3">Pyridine nucleotide-disulfide oxidoreductase domain-containing protein 2</fullName>
    </recommendedName>
</protein>
<evidence type="ECO:0000256" key="3">
    <source>
        <dbReference type="ARBA" id="ARBA00040298"/>
    </source>
</evidence>
<name>T0GU90_9SPHN</name>